<dbReference type="PANTHER" id="PTHR42804">
    <property type="entry name" value="ALDEHYDE DEHYDROGENASE"/>
    <property type="match status" value="1"/>
</dbReference>
<evidence type="ECO:0000256" key="1">
    <source>
        <dbReference type="ARBA" id="ARBA00009986"/>
    </source>
</evidence>
<dbReference type="Gene3D" id="3.40.605.10">
    <property type="entry name" value="Aldehyde Dehydrogenase, Chain A, domain 1"/>
    <property type="match status" value="1"/>
</dbReference>
<dbReference type="InterPro" id="IPR016162">
    <property type="entry name" value="Ald_DH_N"/>
</dbReference>
<comment type="similarity">
    <text evidence="1 4">Belongs to the aldehyde dehydrogenase family.</text>
</comment>
<dbReference type="PANTHER" id="PTHR42804:SF1">
    <property type="entry name" value="ALDEHYDE DEHYDROGENASE-RELATED"/>
    <property type="match status" value="1"/>
</dbReference>
<evidence type="ECO:0000256" key="2">
    <source>
        <dbReference type="ARBA" id="ARBA00023002"/>
    </source>
</evidence>
<dbReference type="InterPro" id="IPR016161">
    <property type="entry name" value="Ald_DH/histidinol_DH"/>
</dbReference>
<evidence type="ECO:0000259" key="5">
    <source>
        <dbReference type="Pfam" id="PF00171"/>
    </source>
</evidence>
<dbReference type="InterPro" id="IPR016163">
    <property type="entry name" value="Ald_DH_C"/>
</dbReference>
<name>A0A051TVZ9_9MYCO</name>
<dbReference type="HOGENOM" id="CLU_005391_0_0_11"/>
<keyword evidence="7" id="KW-1185">Reference proteome</keyword>
<dbReference type="RefSeq" id="WP_044486372.1">
    <property type="nucleotide sequence ID" value="NZ_KK328284.1"/>
</dbReference>
<dbReference type="FunFam" id="3.40.605.10:FF:000007">
    <property type="entry name" value="NAD/NADP-dependent betaine aldehyde dehydrogenase"/>
    <property type="match status" value="1"/>
</dbReference>
<evidence type="ECO:0000256" key="3">
    <source>
        <dbReference type="PROSITE-ProRule" id="PRU10007"/>
    </source>
</evidence>
<organism evidence="6 7">
    <name type="scientific">Mycobacterium [tuberculosis] TKK-01-0051</name>
    <dbReference type="NCBI Taxonomy" id="1324261"/>
    <lineage>
        <taxon>Bacteria</taxon>
        <taxon>Bacillati</taxon>
        <taxon>Actinomycetota</taxon>
        <taxon>Actinomycetes</taxon>
        <taxon>Mycobacteriales</taxon>
        <taxon>Mycobacteriaceae</taxon>
        <taxon>Mycobacterium</taxon>
        <taxon>Mycobacterium avium complex (MAC)</taxon>
    </lineage>
</organism>
<proteinExistence type="inferred from homology"/>
<reference evidence="6 7" key="1">
    <citation type="submission" date="2014-04" db="EMBL/GenBank/DDBJ databases">
        <title>The Genome Sequence of Mycobacterium tuberculosis TKK-01-0051.</title>
        <authorList>
            <consortium name="The Broad Institute Genomics Platform"/>
            <consortium name="The Broad Institute Genome Sequencing Center for Infectious Disease"/>
            <person name="Earl A.M."/>
            <person name="Cohen K."/>
            <person name="Pym A."/>
            <person name="Bishai W."/>
            <person name="Maharaj K."/>
            <person name="Desjardins C."/>
            <person name="Abeel T."/>
            <person name="Young S."/>
            <person name="Zeng Q."/>
            <person name="Gargeya S."/>
            <person name="Abouelleil A."/>
            <person name="Alvarado L."/>
            <person name="Chapman S.B."/>
            <person name="Gainer-Dewar J."/>
            <person name="Goldberg J."/>
            <person name="Griggs A."/>
            <person name="Gujja S."/>
            <person name="Hansen M."/>
            <person name="Howarth C."/>
            <person name="Imamovic A."/>
            <person name="Larimer J."/>
            <person name="Murphy C."/>
            <person name="Naylor J."/>
            <person name="Pearson M."/>
            <person name="Poon T.W."/>
            <person name="Priest M."/>
            <person name="Roberts A."/>
            <person name="Saif S."/>
            <person name="Shea T."/>
            <person name="Sykes S."/>
            <person name="Wortman J."/>
            <person name="Nusbaum C."/>
            <person name="Birren B."/>
        </authorList>
    </citation>
    <scope>NUCLEOTIDE SEQUENCE [LARGE SCALE GENOMIC DNA]</scope>
    <source>
        <strain evidence="6 7">TKK-01-0051</strain>
    </source>
</reference>
<dbReference type="GO" id="GO:0016620">
    <property type="term" value="F:oxidoreductase activity, acting on the aldehyde or oxo group of donors, NAD or NADP as acceptor"/>
    <property type="evidence" value="ECO:0007669"/>
    <property type="project" value="InterPro"/>
</dbReference>
<dbReference type="AlphaFoldDB" id="A0A051TVZ9"/>
<dbReference type="PROSITE" id="PS00687">
    <property type="entry name" value="ALDEHYDE_DEHYDR_GLU"/>
    <property type="match status" value="1"/>
</dbReference>
<feature type="domain" description="Aldehyde dehydrogenase" evidence="5">
    <location>
        <begin position="15"/>
        <end position="485"/>
    </location>
</feature>
<dbReference type="PATRIC" id="fig|1324261.3.peg.3953"/>
<evidence type="ECO:0000313" key="6">
    <source>
        <dbReference type="EMBL" id="KBZ60960.1"/>
    </source>
</evidence>
<gene>
    <name evidence="6" type="ORF">K875_03911</name>
</gene>
<protein>
    <recommendedName>
        <fullName evidence="5">Aldehyde dehydrogenase domain-containing protein</fullName>
    </recommendedName>
</protein>
<dbReference type="Proteomes" id="UP000025947">
    <property type="component" value="Unassembled WGS sequence"/>
</dbReference>
<dbReference type="SUPFAM" id="SSF53720">
    <property type="entry name" value="ALDH-like"/>
    <property type="match status" value="1"/>
</dbReference>
<accession>A0A051TVZ9</accession>
<dbReference type="Pfam" id="PF00171">
    <property type="entry name" value="Aldedh"/>
    <property type="match status" value="1"/>
</dbReference>
<dbReference type="Gene3D" id="3.40.309.10">
    <property type="entry name" value="Aldehyde Dehydrogenase, Chain A, domain 2"/>
    <property type="match status" value="1"/>
</dbReference>
<sequence length="490" mass="52488">MVNHESRMLIDGKLVESETGRQFDNINPATEEILGATSDGTRADMERAIAAARHAFDNTEWSRSGDARAAALRQLQTALEEEREALRTELVAEVGCPVLSTYGPQLDVPLNEALTWPADMISEFAWKRTLPDKDAFGMGSLTTREVWKEPVGVVGVITPWNFPFEIILNKIGPILAMGNTCVLKPAPDTPWNATRIGRIIAERTDIPPGVINIVPSSDHLVGEVISTSPLVDMVAFTGSTATGRRIMAAAAETVKPTFLELGGKSVYLVLDEDGDISGAVGGSAFVCMHAGQGCAMPTRLLVPNSRYDEAVEIVTAAMENNKYGDPTDPSVLQGPVVSKKQHDRVLGYIEKGKQEGARLVTGGGVPKHLPKGYFVEPTVFANVDNKMTIAQEEIFGPVLSVIGFDGDDDAVRIANESIYGLSGVVFAKDLDRAKSVAGRIRTGTLGINGGLWYGADAPFGGYKQSGVGRQCGIEGLEIFTETKTVGWPAS</sequence>
<feature type="active site" evidence="3">
    <location>
        <position position="260"/>
    </location>
</feature>
<comment type="caution">
    <text evidence="6">The sequence shown here is derived from an EMBL/GenBank/DDBJ whole genome shotgun (WGS) entry which is preliminary data.</text>
</comment>
<dbReference type="InterPro" id="IPR015590">
    <property type="entry name" value="Aldehyde_DH_dom"/>
</dbReference>
<evidence type="ECO:0000256" key="4">
    <source>
        <dbReference type="RuleBase" id="RU003345"/>
    </source>
</evidence>
<keyword evidence="2 4" id="KW-0560">Oxidoreductase</keyword>
<dbReference type="CDD" id="cd07089">
    <property type="entry name" value="ALDH_CddD-AldA-like"/>
    <property type="match status" value="1"/>
</dbReference>
<dbReference type="InterPro" id="IPR029510">
    <property type="entry name" value="Ald_DH_CS_GLU"/>
</dbReference>
<evidence type="ECO:0000313" key="7">
    <source>
        <dbReference type="Proteomes" id="UP000025947"/>
    </source>
</evidence>
<dbReference type="EMBL" id="JLXW01000010">
    <property type="protein sequence ID" value="KBZ60960.1"/>
    <property type="molecule type" value="Genomic_DNA"/>
</dbReference>